<dbReference type="EMBL" id="MT142130">
    <property type="protein sequence ID" value="QJA74944.1"/>
    <property type="molecule type" value="Genomic_DNA"/>
</dbReference>
<dbReference type="EMBL" id="MT141355">
    <property type="protein sequence ID" value="QJA59124.1"/>
    <property type="molecule type" value="Genomic_DNA"/>
</dbReference>
<name>A0A6M3INY2_9ZZZZ</name>
<proteinExistence type="predicted"/>
<accession>A0A6M3INY2</accession>
<dbReference type="AlphaFoldDB" id="A0A6M3INY2"/>
<evidence type="ECO:0000313" key="2">
    <source>
        <dbReference type="EMBL" id="QJA74944.1"/>
    </source>
</evidence>
<gene>
    <name evidence="2" type="ORF">MM415A01892_0012</name>
    <name evidence="1" type="ORF">MM415B01343_0012</name>
</gene>
<sequence length="105" mass="11360">MIDLLGEGHGLTTFTVNVKTVTTAGVAESLASGFTPAKYIMLQANPENTLRAAVGDDDVDVYIATVRGLLLYPGERSTWIPITDLADVYVDVYADGEKVIYMFVN</sequence>
<protein>
    <submittedName>
        <fullName evidence="1">Uncharacterized protein</fullName>
    </submittedName>
</protein>
<organism evidence="1">
    <name type="scientific">viral metagenome</name>
    <dbReference type="NCBI Taxonomy" id="1070528"/>
    <lineage>
        <taxon>unclassified sequences</taxon>
        <taxon>metagenomes</taxon>
        <taxon>organismal metagenomes</taxon>
    </lineage>
</organism>
<evidence type="ECO:0000313" key="1">
    <source>
        <dbReference type="EMBL" id="QJA59124.1"/>
    </source>
</evidence>
<reference evidence="1" key="1">
    <citation type="submission" date="2020-03" db="EMBL/GenBank/DDBJ databases">
        <title>The deep terrestrial virosphere.</title>
        <authorList>
            <person name="Holmfeldt K."/>
            <person name="Nilsson E."/>
            <person name="Simone D."/>
            <person name="Lopez-Fernandez M."/>
            <person name="Wu X."/>
            <person name="de Brujin I."/>
            <person name="Lundin D."/>
            <person name="Andersson A."/>
            <person name="Bertilsson S."/>
            <person name="Dopson M."/>
        </authorList>
    </citation>
    <scope>NUCLEOTIDE SEQUENCE</scope>
    <source>
        <strain evidence="2">MM415A01892</strain>
        <strain evidence="1">MM415B01343</strain>
    </source>
</reference>